<reference evidence="1 2" key="1">
    <citation type="submission" date="2019-03" db="EMBL/GenBank/DDBJ databases">
        <title>Single cell metagenomics reveals metabolic interactions within the superorganism composed of flagellate Streblomastix strix and complex community of Bacteroidetes bacteria on its surface.</title>
        <authorList>
            <person name="Treitli S.C."/>
            <person name="Kolisko M."/>
            <person name="Husnik F."/>
            <person name="Keeling P."/>
            <person name="Hampl V."/>
        </authorList>
    </citation>
    <scope>NUCLEOTIDE SEQUENCE [LARGE SCALE GENOMIC DNA]</scope>
    <source>
        <strain evidence="1">ST1C</strain>
    </source>
</reference>
<accession>A0A5J4WBZ5</accession>
<dbReference type="EMBL" id="SNRW01002533">
    <property type="protein sequence ID" value="KAA6392467.1"/>
    <property type="molecule type" value="Genomic_DNA"/>
</dbReference>
<sequence>MWRQNGETLTKLLVHKSHNEFADLTAYSLTQIDVSHNFIESFHMANQLNGPQIVENPSQTRSSSPVTQCYVPVVLTSGSYVISSFALQLTADLAVGSPATASADILFNCISNVFACIFIVQFTQQVLTIVHVTVPLAAGGAREYLISADVN</sequence>
<gene>
    <name evidence="1" type="ORF">EZS28_012007</name>
</gene>
<name>A0A5J4WBZ5_9EUKA</name>
<organism evidence="1 2">
    <name type="scientific">Streblomastix strix</name>
    <dbReference type="NCBI Taxonomy" id="222440"/>
    <lineage>
        <taxon>Eukaryota</taxon>
        <taxon>Metamonada</taxon>
        <taxon>Preaxostyla</taxon>
        <taxon>Oxymonadida</taxon>
        <taxon>Streblomastigidae</taxon>
        <taxon>Streblomastix</taxon>
    </lineage>
</organism>
<proteinExistence type="predicted"/>
<protein>
    <submittedName>
        <fullName evidence="1">Uncharacterized protein</fullName>
    </submittedName>
</protein>
<dbReference type="AlphaFoldDB" id="A0A5J4WBZ5"/>
<comment type="caution">
    <text evidence="1">The sequence shown here is derived from an EMBL/GenBank/DDBJ whole genome shotgun (WGS) entry which is preliminary data.</text>
</comment>
<evidence type="ECO:0000313" key="2">
    <source>
        <dbReference type="Proteomes" id="UP000324800"/>
    </source>
</evidence>
<evidence type="ECO:0000313" key="1">
    <source>
        <dbReference type="EMBL" id="KAA6392467.1"/>
    </source>
</evidence>
<dbReference type="Proteomes" id="UP000324800">
    <property type="component" value="Unassembled WGS sequence"/>
</dbReference>